<organism evidence="3 4">
    <name type="scientific">Sporothrix eucalyptigena</name>
    <dbReference type="NCBI Taxonomy" id="1812306"/>
    <lineage>
        <taxon>Eukaryota</taxon>
        <taxon>Fungi</taxon>
        <taxon>Dikarya</taxon>
        <taxon>Ascomycota</taxon>
        <taxon>Pezizomycotina</taxon>
        <taxon>Sordariomycetes</taxon>
        <taxon>Sordariomycetidae</taxon>
        <taxon>Ophiostomatales</taxon>
        <taxon>Ophiostomataceae</taxon>
        <taxon>Sporothrix</taxon>
    </lineage>
</organism>
<dbReference type="InterPro" id="IPR058525">
    <property type="entry name" value="DUF8212"/>
</dbReference>
<dbReference type="PANTHER" id="PTHR10622:SF10">
    <property type="entry name" value="HET DOMAIN-CONTAINING PROTEIN"/>
    <property type="match status" value="1"/>
</dbReference>
<evidence type="ECO:0000313" key="4">
    <source>
        <dbReference type="Proteomes" id="UP001642482"/>
    </source>
</evidence>
<feature type="domain" description="Heterokaryon incompatibility" evidence="1">
    <location>
        <begin position="22"/>
        <end position="151"/>
    </location>
</feature>
<evidence type="ECO:0000313" key="3">
    <source>
        <dbReference type="EMBL" id="CAK7228137.1"/>
    </source>
</evidence>
<feature type="domain" description="DUF8212" evidence="2">
    <location>
        <begin position="257"/>
        <end position="295"/>
    </location>
</feature>
<dbReference type="Proteomes" id="UP001642482">
    <property type="component" value="Unassembled WGS sequence"/>
</dbReference>
<proteinExistence type="predicted"/>
<dbReference type="InterPro" id="IPR010730">
    <property type="entry name" value="HET"/>
</dbReference>
<sequence length="606" mass="68857">MRLISVNTRRLVQVTQEKDKQYAILSHTWDEHEPTYQDFCADPEAVLRTPKVQGLLQMALYEMRPIEYVWIDTICIDKTSSAELQEAINSMYKWYQNASVCYAYLKDVDTDVHSDDKSNTPAAIDKALASSDLDQAIVNSRWFTRGWTLQELIAPNIIYFLDGKWRRIGEKIMTDATDGGKYPPRWKTKTLVPQIRQATNIPEDVLYGKASLDKYSVAQRMSWAARRQTTRKEDQAYCLMGLFGVNMPMLYGEGAAAFVRLQEEIMKRTDDHSLFAYHYHSPPVLKAPSTDQDQGQDQGLPPVSPADYAGCIAIERASAEAEPSSLSVSIDTAPDTMEHHVMTNKGLFIELDTLEVPMMPGAFVARLNCDVDNEIHTVVLPLFRLRSLRRSKLVLRTPGMSPIIMPRWLFDNIGTVTRQQMYITSDPYAANVRLSSNPLLEFKSVGQDFVISEVYPPPLIVEQVSGVTDDKGKRWPVVKLHYATVDPPRCMYIRLWSERHDLSVVAKLKVTYSAWHEPLQAECSVADMPHRMSLLELLLIDGYPEPYSTPQTIEPCNDLINLAEYRQKLPQRKHAPDAEVEVALLQGRRIRVTVVTEGNADDKTEV</sequence>
<name>A0ABP0C942_9PEZI</name>
<reference evidence="3 4" key="1">
    <citation type="submission" date="2024-01" db="EMBL/GenBank/DDBJ databases">
        <authorList>
            <person name="Allen C."/>
            <person name="Tagirdzhanova G."/>
        </authorList>
    </citation>
    <scope>NUCLEOTIDE SEQUENCE [LARGE SCALE GENOMIC DNA]</scope>
</reference>
<dbReference type="PANTHER" id="PTHR10622">
    <property type="entry name" value="HET DOMAIN-CONTAINING PROTEIN"/>
    <property type="match status" value="1"/>
</dbReference>
<evidence type="ECO:0000259" key="2">
    <source>
        <dbReference type="Pfam" id="PF26640"/>
    </source>
</evidence>
<keyword evidence="4" id="KW-1185">Reference proteome</keyword>
<gene>
    <name evidence="3" type="ORF">SEUCBS140593_006814</name>
</gene>
<dbReference type="EMBL" id="CAWUHD010000077">
    <property type="protein sequence ID" value="CAK7228137.1"/>
    <property type="molecule type" value="Genomic_DNA"/>
</dbReference>
<dbReference type="Pfam" id="PF06985">
    <property type="entry name" value="HET"/>
    <property type="match status" value="1"/>
</dbReference>
<accession>A0ABP0C942</accession>
<dbReference type="Pfam" id="PF26640">
    <property type="entry name" value="DUF8212"/>
    <property type="match status" value="1"/>
</dbReference>
<evidence type="ECO:0008006" key="5">
    <source>
        <dbReference type="Google" id="ProtNLM"/>
    </source>
</evidence>
<evidence type="ECO:0000259" key="1">
    <source>
        <dbReference type="Pfam" id="PF06985"/>
    </source>
</evidence>
<comment type="caution">
    <text evidence="3">The sequence shown here is derived from an EMBL/GenBank/DDBJ whole genome shotgun (WGS) entry which is preliminary data.</text>
</comment>
<protein>
    <recommendedName>
        <fullName evidence="5">Heterokaryon incompatibility domain-containing protein</fullName>
    </recommendedName>
</protein>